<dbReference type="RefSeq" id="WP_277579289.1">
    <property type="nucleotide sequence ID" value="NZ_JANRMI010000004.1"/>
</dbReference>
<keyword evidence="2" id="KW-1185">Reference proteome</keyword>
<evidence type="ECO:0000313" key="1">
    <source>
        <dbReference type="EMBL" id="MDG0817818.1"/>
    </source>
</evidence>
<comment type="caution">
    <text evidence="1">The sequence shown here is derived from an EMBL/GenBank/DDBJ whole genome shotgun (WGS) entry which is preliminary data.</text>
</comment>
<reference evidence="1" key="1">
    <citation type="submission" date="2022-08" db="EMBL/GenBank/DDBJ databases">
        <title>Novel Bdellovibrio Species Isolated from Svalbard: Designation Bdellovibrio svalbardensis.</title>
        <authorList>
            <person name="Mitchell R.J."/>
            <person name="Choi S.Y."/>
        </authorList>
    </citation>
    <scope>NUCLEOTIDE SEQUENCE</scope>
    <source>
        <strain evidence="1">PAP01</strain>
    </source>
</reference>
<accession>A0ABT6DRN1</accession>
<organism evidence="1 2">
    <name type="scientific">Bdellovibrio svalbardensis</name>
    <dbReference type="NCBI Taxonomy" id="2972972"/>
    <lineage>
        <taxon>Bacteria</taxon>
        <taxon>Pseudomonadati</taxon>
        <taxon>Bdellovibrionota</taxon>
        <taxon>Bdellovibrionia</taxon>
        <taxon>Bdellovibrionales</taxon>
        <taxon>Pseudobdellovibrionaceae</taxon>
        <taxon>Bdellovibrio</taxon>
    </lineage>
</organism>
<evidence type="ECO:0000313" key="2">
    <source>
        <dbReference type="Proteomes" id="UP001152321"/>
    </source>
</evidence>
<dbReference type="Proteomes" id="UP001152321">
    <property type="component" value="Unassembled WGS sequence"/>
</dbReference>
<sequence>MFHSNLFREFDLNLDRAQGRREPAQDMTGIWSQSTYKFLSTGKGQSQVVY</sequence>
<dbReference type="EMBL" id="JANRMI010000004">
    <property type="protein sequence ID" value="MDG0817818.1"/>
    <property type="molecule type" value="Genomic_DNA"/>
</dbReference>
<name>A0ABT6DRN1_9BACT</name>
<proteinExistence type="predicted"/>
<gene>
    <name evidence="1" type="ORF">NWE73_15660</name>
</gene>
<protein>
    <submittedName>
        <fullName evidence="1">Uncharacterized protein</fullName>
    </submittedName>
</protein>